<dbReference type="Gene3D" id="3.40.50.2300">
    <property type="match status" value="2"/>
</dbReference>
<evidence type="ECO:0000256" key="2">
    <source>
        <dbReference type="ARBA" id="ARBA00022729"/>
    </source>
</evidence>
<reference evidence="5 6" key="1">
    <citation type="submission" date="2019-12" db="EMBL/GenBank/DDBJ databases">
        <title>Comparative genomics gives insights into the taxonomy of the Azoarcus-Aromatoleum group and reveals separate origins of nif in the plant-associated Azoarcus and non-plant-associated Aromatoleum sub-groups.</title>
        <authorList>
            <person name="Lafos M."/>
            <person name="Maluk M."/>
            <person name="Batista M."/>
            <person name="Junghare M."/>
            <person name="Carmona M."/>
            <person name="Faoro H."/>
            <person name="Cruz L.M."/>
            <person name="Battistoni F."/>
            <person name="De Souza E."/>
            <person name="Pedrosa F."/>
            <person name="Chen W.-M."/>
            <person name="Poole P.S."/>
            <person name="Dixon R.A."/>
            <person name="James E.K."/>
        </authorList>
    </citation>
    <scope>NUCLEOTIDE SEQUENCE [LARGE SCALE GENOMIC DNA]</scope>
    <source>
        <strain evidence="5 6">PbN1</strain>
    </source>
</reference>
<proteinExistence type="inferred from homology"/>
<accession>A0ABX1NZN5</accession>
<dbReference type="PANTHER" id="PTHR30483:SF6">
    <property type="entry name" value="PERIPLASMIC BINDING PROTEIN OF ABC TRANSPORTER FOR NATURAL AMINO ACIDS"/>
    <property type="match status" value="1"/>
</dbReference>
<protein>
    <submittedName>
        <fullName evidence="5">ABC transporter substrate-binding protein</fullName>
    </submittedName>
</protein>
<keyword evidence="2 3" id="KW-0732">Signal</keyword>
<dbReference type="CDD" id="cd06327">
    <property type="entry name" value="PBP1_SBP-like"/>
    <property type="match status" value="1"/>
</dbReference>
<dbReference type="InterPro" id="IPR028081">
    <property type="entry name" value="Leu-bd"/>
</dbReference>
<feature type="signal peptide" evidence="3">
    <location>
        <begin position="1"/>
        <end position="21"/>
    </location>
</feature>
<evidence type="ECO:0000313" key="5">
    <source>
        <dbReference type="EMBL" id="NMG17534.1"/>
    </source>
</evidence>
<evidence type="ECO:0000256" key="3">
    <source>
        <dbReference type="SAM" id="SignalP"/>
    </source>
</evidence>
<dbReference type="Pfam" id="PF13458">
    <property type="entry name" value="Peripla_BP_6"/>
    <property type="match status" value="1"/>
</dbReference>
<dbReference type="SUPFAM" id="SSF53822">
    <property type="entry name" value="Periplasmic binding protein-like I"/>
    <property type="match status" value="1"/>
</dbReference>
<comment type="similarity">
    <text evidence="1">Belongs to the leucine-binding protein family.</text>
</comment>
<dbReference type="EMBL" id="WTVP01000086">
    <property type="protein sequence ID" value="NMG17534.1"/>
    <property type="molecule type" value="Genomic_DNA"/>
</dbReference>
<keyword evidence="6" id="KW-1185">Reference proteome</keyword>
<dbReference type="Proteomes" id="UP000633943">
    <property type="component" value="Unassembled WGS sequence"/>
</dbReference>
<evidence type="ECO:0000259" key="4">
    <source>
        <dbReference type="Pfam" id="PF13458"/>
    </source>
</evidence>
<sequence>MTSFRNCVAGLAGMVSLGAMAQPGTISGDTVRVGVLTDMASLYSDFSGKGSAEAVKMAVEDFGGKVMGKPIAVVVADHQNKPDLAASKAREWFDADNVDVIVNLVSSGAALAVSEVGREKRRPVIVTAAYSARLTNEACSPYTVHYQADTTALANTPRVLVSQGADSWYFITADYAFGHTMERDATEAIKSGGGKVVGSVRHPLNTLDFSSFLLQAQASRAKFVGLANAGGDTVATIKAAKDFGLTRNGAQTVAAMALFTTDIHAVGLDTAQGLYTTASFYWDRDEASRSWSERFHKRVGKMPTEIHAADYSATTQYLKAVAAAGSDDADAVLAKMRATPVNDLYATNGRIRADGRLIKDLYLVQVKAPAESKRPWDYLTVRATIPGEQAFLPAARSTCPLLKQ</sequence>
<feature type="chain" id="PRO_5046521875" evidence="3">
    <location>
        <begin position="22"/>
        <end position="404"/>
    </location>
</feature>
<evidence type="ECO:0000313" key="6">
    <source>
        <dbReference type="Proteomes" id="UP000633943"/>
    </source>
</evidence>
<dbReference type="PANTHER" id="PTHR30483">
    <property type="entry name" value="LEUCINE-SPECIFIC-BINDING PROTEIN"/>
    <property type="match status" value="1"/>
</dbReference>
<feature type="domain" description="Leucine-binding protein" evidence="4">
    <location>
        <begin position="30"/>
        <end position="367"/>
    </location>
</feature>
<name>A0ABX1NZN5_9RHOO</name>
<dbReference type="RefSeq" id="WP_169204043.1">
    <property type="nucleotide sequence ID" value="NZ_CP059467.1"/>
</dbReference>
<comment type="caution">
    <text evidence="5">The sequence shown here is derived from an EMBL/GenBank/DDBJ whole genome shotgun (WGS) entry which is preliminary data.</text>
</comment>
<gene>
    <name evidence="5" type="ORF">GPA24_18730</name>
</gene>
<dbReference type="InterPro" id="IPR051010">
    <property type="entry name" value="BCAA_transport"/>
</dbReference>
<organism evidence="5 6">
    <name type="scientific">Aromatoleum bremense</name>
    <dbReference type="NCBI Taxonomy" id="76115"/>
    <lineage>
        <taxon>Bacteria</taxon>
        <taxon>Pseudomonadati</taxon>
        <taxon>Pseudomonadota</taxon>
        <taxon>Betaproteobacteria</taxon>
        <taxon>Rhodocyclales</taxon>
        <taxon>Rhodocyclaceae</taxon>
        <taxon>Aromatoleum</taxon>
    </lineage>
</organism>
<evidence type="ECO:0000256" key="1">
    <source>
        <dbReference type="ARBA" id="ARBA00010062"/>
    </source>
</evidence>
<dbReference type="InterPro" id="IPR028082">
    <property type="entry name" value="Peripla_BP_I"/>
</dbReference>